<name>A0AAW3PCR1_9BURK</name>
<evidence type="ECO:0000259" key="2">
    <source>
        <dbReference type="PROSITE" id="PS50043"/>
    </source>
</evidence>
<proteinExistence type="predicted"/>
<evidence type="ECO:0000313" key="4">
    <source>
        <dbReference type="Proteomes" id="UP000063236"/>
    </source>
</evidence>
<evidence type="ECO:0000256" key="1">
    <source>
        <dbReference type="ARBA" id="ARBA00023125"/>
    </source>
</evidence>
<dbReference type="GO" id="GO:0006355">
    <property type="term" value="P:regulation of DNA-templated transcription"/>
    <property type="evidence" value="ECO:0007669"/>
    <property type="project" value="InterPro"/>
</dbReference>
<dbReference type="AlphaFoldDB" id="A0AAW3PCR1"/>
<evidence type="ECO:0000313" key="3">
    <source>
        <dbReference type="EMBL" id="KWF50191.1"/>
    </source>
</evidence>
<dbReference type="PANTHER" id="PTHR43214">
    <property type="entry name" value="TWO-COMPONENT RESPONSE REGULATOR"/>
    <property type="match status" value="1"/>
</dbReference>
<dbReference type="PROSITE" id="PS00622">
    <property type="entry name" value="HTH_LUXR_1"/>
    <property type="match status" value="1"/>
</dbReference>
<accession>A0AAW3PCR1</accession>
<dbReference type="Proteomes" id="UP000063236">
    <property type="component" value="Unassembled WGS sequence"/>
</dbReference>
<dbReference type="PANTHER" id="PTHR43214:SF17">
    <property type="entry name" value="TRANSCRIPTIONAL REGULATORY PROTEIN RCSB"/>
    <property type="match status" value="1"/>
</dbReference>
<keyword evidence="1" id="KW-0238">DNA-binding</keyword>
<dbReference type="InterPro" id="IPR036388">
    <property type="entry name" value="WH-like_DNA-bd_sf"/>
</dbReference>
<comment type="caution">
    <text evidence="3">The sequence shown here is derived from an EMBL/GenBank/DDBJ whole genome shotgun (WGS) entry which is preliminary data.</text>
</comment>
<feature type="domain" description="HTH luxR-type" evidence="2">
    <location>
        <begin position="102"/>
        <end position="167"/>
    </location>
</feature>
<dbReference type="GO" id="GO:0003677">
    <property type="term" value="F:DNA binding"/>
    <property type="evidence" value="ECO:0007669"/>
    <property type="project" value="UniProtKB-KW"/>
</dbReference>
<dbReference type="EMBL" id="LPJV01000039">
    <property type="protein sequence ID" value="KWF50191.1"/>
    <property type="molecule type" value="Genomic_DNA"/>
</dbReference>
<dbReference type="SUPFAM" id="SSF46894">
    <property type="entry name" value="C-terminal effector domain of the bipartite response regulators"/>
    <property type="match status" value="1"/>
</dbReference>
<dbReference type="InterPro" id="IPR000792">
    <property type="entry name" value="Tscrpt_reg_LuxR_C"/>
</dbReference>
<gene>
    <name evidence="3" type="ORF">WL88_21290</name>
</gene>
<dbReference type="PROSITE" id="PS50043">
    <property type="entry name" value="HTH_LUXR_2"/>
    <property type="match status" value="1"/>
</dbReference>
<dbReference type="CDD" id="cd06170">
    <property type="entry name" value="LuxR_C_like"/>
    <property type="match status" value="1"/>
</dbReference>
<dbReference type="Gene3D" id="1.10.10.10">
    <property type="entry name" value="Winged helix-like DNA-binding domain superfamily/Winged helix DNA-binding domain"/>
    <property type="match status" value="1"/>
</dbReference>
<sequence length="175" mass="18835">MIDLLIRVIVADNHPVSIKGVKNILRTAPSIRVVAVCRNATQLVDTLGTGSVQLHKLAALQVSSILTKSDPIEHVAPAIYSSMLCSGGNYWSPRVADTIQYADTYSRRLTPRESEVVRLFMSGLPVKDIAAHLGRSIKTVSSQKCSAMKKMGAASDSELIRAVLDGVGDDPSHIL</sequence>
<organism evidence="3 4">
    <name type="scientific">Burkholderia diffusa</name>
    <dbReference type="NCBI Taxonomy" id="488732"/>
    <lineage>
        <taxon>Bacteria</taxon>
        <taxon>Pseudomonadati</taxon>
        <taxon>Pseudomonadota</taxon>
        <taxon>Betaproteobacteria</taxon>
        <taxon>Burkholderiales</taxon>
        <taxon>Burkholderiaceae</taxon>
        <taxon>Burkholderia</taxon>
        <taxon>Burkholderia cepacia complex</taxon>
    </lineage>
</organism>
<reference evidence="3 4" key="1">
    <citation type="submission" date="2015-11" db="EMBL/GenBank/DDBJ databases">
        <title>Expanding the genomic diversity of Burkholderia species for the development of highly accurate diagnostics.</title>
        <authorList>
            <person name="Sahl J."/>
            <person name="Keim P."/>
            <person name="Wagner D."/>
        </authorList>
    </citation>
    <scope>NUCLEOTIDE SEQUENCE [LARGE SCALE GENOMIC DNA]</scope>
    <source>
        <strain evidence="3 4">MSMB378WGS</strain>
    </source>
</reference>
<dbReference type="InterPro" id="IPR039420">
    <property type="entry name" value="WalR-like"/>
</dbReference>
<dbReference type="Pfam" id="PF00196">
    <property type="entry name" value="GerE"/>
    <property type="match status" value="1"/>
</dbReference>
<dbReference type="InterPro" id="IPR016032">
    <property type="entry name" value="Sig_transdc_resp-reg_C-effctor"/>
</dbReference>
<protein>
    <recommendedName>
        <fullName evidence="2">HTH luxR-type domain-containing protein</fullName>
    </recommendedName>
</protein>
<dbReference type="PRINTS" id="PR00038">
    <property type="entry name" value="HTHLUXR"/>
</dbReference>
<dbReference type="SMART" id="SM00421">
    <property type="entry name" value="HTH_LUXR"/>
    <property type="match status" value="1"/>
</dbReference>